<comment type="subcellular location">
    <subcellularLocation>
        <location evidence="1">Membrane</location>
        <topology evidence="1">Multi-pass membrane protein</topology>
    </subcellularLocation>
</comment>
<dbReference type="Proteomes" id="UP000679335">
    <property type="component" value="Chromosome"/>
</dbReference>
<dbReference type="InterPro" id="IPR032808">
    <property type="entry name" value="DoxX"/>
</dbReference>
<feature type="transmembrane region" description="Helical" evidence="5">
    <location>
        <begin position="100"/>
        <end position="120"/>
    </location>
</feature>
<evidence type="ECO:0000256" key="3">
    <source>
        <dbReference type="ARBA" id="ARBA00022989"/>
    </source>
</evidence>
<evidence type="ECO:0000256" key="5">
    <source>
        <dbReference type="SAM" id="Phobius"/>
    </source>
</evidence>
<evidence type="ECO:0000256" key="1">
    <source>
        <dbReference type="ARBA" id="ARBA00004141"/>
    </source>
</evidence>
<evidence type="ECO:0000313" key="6">
    <source>
        <dbReference type="EMBL" id="QWC18031.1"/>
    </source>
</evidence>
<dbReference type="RefSeq" id="WP_208197256.1">
    <property type="nucleotide sequence ID" value="NZ_CP076023.1"/>
</dbReference>
<name>A0ABX8GQH4_9CELL</name>
<keyword evidence="2 5" id="KW-0812">Transmembrane</keyword>
<keyword evidence="7" id="KW-1185">Reference proteome</keyword>
<feature type="transmembrane region" description="Helical" evidence="5">
    <location>
        <begin position="6"/>
        <end position="26"/>
    </location>
</feature>
<gene>
    <name evidence="6" type="ORF">KKR89_17805</name>
</gene>
<dbReference type="EMBL" id="CP076023">
    <property type="protein sequence ID" value="QWC18031.1"/>
    <property type="molecule type" value="Genomic_DNA"/>
</dbReference>
<feature type="transmembrane region" description="Helical" evidence="5">
    <location>
        <begin position="72"/>
        <end position="93"/>
    </location>
</feature>
<organism evidence="6 7">
    <name type="scientific">Cellulomonas dongxiuzhuiae</name>
    <dbReference type="NCBI Taxonomy" id="2819979"/>
    <lineage>
        <taxon>Bacteria</taxon>
        <taxon>Bacillati</taxon>
        <taxon>Actinomycetota</taxon>
        <taxon>Actinomycetes</taxon>
        <taxon>Micrococcales</taxon>
        <taxon>Cellulomonadaceae</taxon>
        <taxon>Cellulomonas</taxon>
    </lineage>
</organism>
<evidence type="ECO:0000313" key="7">
    <source>
        <dbReference type="Proteomes" id="UP000679335"/>
    </source>
</evidence>
<accession>A0ABX8GQH4</accession>
<proteinExistence type="predicted"/>
<sequence length="124" mass="12533">MDVVLWIIAGVLAAVFVASGLLKLALPRARLTASGMAWAEDLDDGQVKAIGAAEVLGGLGLVLPAATGIVPVLTPIAAAGLAVVMVGATLTHVRRREGRAVPVTLVLLGLTVFLAVMRFGPSAS</sequence>
<dbReference type="Pfam" id="PF13564">
    <property type="entry name" value="DoxX_2"/>
    <property type="match status" value="1"/>
</dbReference>
<reference evidence="6 7" key="1">
    <citation type="submission" date="2021-05" db="EMBL/GenBank/DDBJ databases">
        <title>Novel species in genus Cellulomonas.</title>
        <authorList>
            <person name="Zhang G."/>
        </authorList>
    </citation>
    <scope>NUCLEOTIDE SEQUENCE [LARGE SCALE GENOMIC DNA]</scope>
    <source>
        <strain evidence="7">zg-ZUI157</strain>
    </source>
</reference>
<protein>
    <submittedName>
        <fullName evidence="6">DoxX family protein</fullName>
    </submittedName>
</protein>
<evidence type="ECO:0000256" key="2">
    <source>
        <dbReference type="ARBA" id="ARBA00022692"/>
    </source>
</evidence>
<keyword evidence="3 5" id="KW-1133">Transmembrane helix</keyword>
<keyword evidence="4 5" id="KW-0472">Membrane</keyword>
<evidence type="ECO:0000256" key="4">
    <source>
        <dbReference type="ARBA" id="ARBA00023136"/>
    </source>
</evidence>